<keyword evidence="2" id="KW-1185">Reference proteome</keyword>
<dbReference type="AlphaFoldDB" id="A0AAV9J4I3"/>
<dbReference type="Proteomes" id="UP001324427">
    <property type="component" value="Unassembled WGS sequence"/>
</dbReference>
<evidence type="ECO:0000313" key="1">
    <source>
        <dbReference type="EMBL" id="KAK4539872.1"/>
    </source>
</evidence>
<organism evidence="1 2">
    <name type="scientific">Oleoguttula mirabilis</name>
    <dbReference type="NCBI Taxonomy" id="1507867"/>
    <lineage>
        <taxon>Eukaryota</taxon>
        <taxon>Fungi</taxon>
        <taxon>Dikarya</taxon>
        <taxon>Ascomycota</taxon>
        <taxon>Pezizomycotina</taxon>
        <taxon>Dothideomycetes</taxon>
        <taxon>Dothideomycetidae</taxon>
        <taxon>Mycosphaerellales</taxon>
        <taxon>Teratosphaeriaceae</taxon>
        <taxon>Oleoguttula</taxon>
    </lineage>
</organism>
<evidence type="ECO:0000313" key="2">
    <source>
        <dbReference type="Proteomes" id="UP001324427"/>
    </source>
</evidence>
<gene>
    <name evidence="1" type="ORF">LTR36_010266</name>
</gene>
<name>A0AAV9J4I3_9PEZI</name>
<sequence>MSNFSGSYGRAKDTAYDAIHAQERDLGEKNNTQSNQQYTLRQHANGTRLPYATNEDEAYISLCQFQARTTRRPANTDERRAATALLAEADPVDFADENHSVRLRIENGLAALRLQLDQVFRQEDEKAVGDLAERVGKAVEGLEVLKPLRR</sequence>
<accession>A0AAV9J4I3</accession>
<dbReference type="EMBL" id="JAVFHQ010000080">
    <property type="protein sequence ID" value="KAK4539872.1"/>
    <property type="molecule type" value="Genomic_DNA"/>
</dbReference>
<comment type="caution">
    <text evidence="1">The sequence shown here is derived from an EMBL/GenBank/DDBJ whole genome shotgun (WGS) entry which is preliminary data.</text>
</comment>
<proteinExistence type="predicted"/>
<protein>
    <submittedName>
        <fullName evidence="1">Uncharacterized protein</fullName>
    </submittedName>
</protein>
<reference evidence="1 2" key="1">
    <citation type="submission" date="2021-11" db="EMBL/GenBank/DDBJ databases">
        <title>Black yeast isolated from Biological Soil Crust.</title>
        <authorList>
            <person name="Kurbessoian T."/>
        </authorList>
    </citation>
    <scope>NUCLEOTIDE SEQUENCE [LARGE SCALE GENOMIC DNA]</scope>
    <source>
        <strain evidence="1 2">CCFEE 5522</strain>
    </source>
</reference>